<feature type="region of interest" description="Disordered" evidence="1">
    <location>
        <begin position="1"/>
        <end position="91"/>
    </location>
</feature>
<proteinExistence type="predicted"/>
<dbReference type="AlphaFoldDB" id="A0A060TAM8"/>
<gene>
    <name evidence="2" type="ORF">GNLVRS02_ARAD1D20856g</name>
</gene>
<feature type="compositionally biased region" description="Acidic residues" evidence="1">
    <location>
        <begin position="58"/>
        <end position="90"/>
    </location>
</feature>
<protein>
    <submittedName>
        <fullName evidence="2">ARAD1D20856p</fullName>
    </submittedName>
</protein>
<name>A0A060TAM8_BLAAD</name>
<evidence type="ECO:0000313" key="2">
    <source>
        <dbReference type="EMBL" id="CDP37849.1"/>
    </source>
</evidence>
<reference evidence="2" key="2">
    <citation type="submission" date="2014-06" db="EMBL/GenBank/DDBJ databases">
        <title>The complete genome of Blastobotrys (Arxula) adeninivorans LS3 - a yeast of biotechnological interest.</title>
        <authorList>
            <person name="Kunze G."/>
            <person name="Gaillardin C."/>
            <person name="Czernicka M."/>
            <person name="Durrens P."/>
            <person name="Martin T."/>
            <person name="Boer E."/>
            <person name="Gabaldon T."/>
            <person name="Cruz J."/>
            <person name="Talla E."/>
            <person name="Marck C."/>
            <person name="Goffeau A."/>
            <person name="Barbe V."/>
            <person name="Baret P."/>
            <person name="Baronian K."/>
            <person name="Beier S."/>
            <person name="Bleykasten C."/>
            <person name="Bode R."/>
            <person name="Casaregola S."/>
            <person name="Despons L."/>
            <person name="Fairhead C."/>
            <person name="Giersberg M."/>
            <person name="Gierski P."/>
            <person name="Hahnel U."/>
            <person name="Hartmann A."/>
            <person name="Jankowska D."/>
            <person name="Jubin C."/>
            <person name="Jung P."/>
            <person name="Lafontaine I."/>
            <person name="Leh-Louis V."/>
            <person name="Lemaire M."/>
            <person name="Marcet-Houben M."/>
            <person name="Mascher M."/>
            <person name="Morel G."/>
            <person name="Richard G.-F."/>
            <person name="Riechen J."/>
            <person name="Sacerdot C."/>
            <person name="Sarkar A."/>
            <person name="Savel G."/>
            <person name="Schacherer J."/>
            <person name="Sherman D."/>
            <person name="Straub M.-L."/>
            <person name="Stein N."/>
            <person name="Thierry A."/>
            <person name="Trautwein-Schult A."/>
            <person name="Westhof E."/>
            <person name="Worch S."/>
            <person name="Dujon B."/>
            <person name="Souciet J.-L."/>
            <person name="Wincker P."/>
            <person name="Scholz U."/>
            <person name="Neuveglise N."/>
        </authorList>
    </citation>
    <scope>NUCLEOTIDE SEQUENCE</scope>
    <source>
        <strain evidence="2">LS3</strain>
    </source>
</reference>
<organism evidence="2">
    <name type="scientific">Blastobotrys adeninivorans</name>
    <name type="common">Yeast</name>
    <name type="synonym">Arxula adeninivorans</name>
    <dbReference type="NCBI Taxonomy" id="409370"/>
    <lineage>
        <taxon>Eukaryota</taxon>
        <taxon>Fungi</taxon>
        <taxon>Dikarya</taxon>
        <taxon>Ascomycota</taxon>
        <taxon>Saccharomycotina</taxon>
        <taxon>Dipodascomycetes</taxon>
        <taxon>Dipodascales</taxon>
        <taxon>Trichomonascaceae</taxon>
        <taxon>Blastobotrys</taxon>
    </lineage>
</organism>
<feature type="compositionally biased region" description="Basic residues" evidence="1">
    <location>
        <begin position="1"/>
        <end position="23"/>
    </location>
</feature>
<accession>A0A060TAM8</accession>
<dbReference type="EMBL" id="HG937694">
    <property type="protein sequence ID" value="CDP37849.1"/>
    <property type="molecule type" value="Genomic_DNA"/>
</dbReference>
<sequence length="252" mass="28976">MPRPRRKVSKQKAALRQHIKKKRQQEEEGTGSSALEELKNKQKERRRRILWGDNPDSGFDDEEDDEHRDSVDELDEDDYHDQGDEDDGDEVCCSNPECRNFSIDHGDDFTVPRNAVLVRSDHLGVPALTIGTLNNAFDLKGKQYINMDIQRAGERDFLLSMQHHLDLERIARDRMVVVDGFHYPAHVLPTGSDGDFFRDYYANSRNPPRVCPHFSALRNDLGTGIVAKYQRNIAKYARLEAMIRRGSLLQQG</sequence>
<reference evidence="2" key="1">
    <citation type="submission" date="2014-02" db="EMBL/GenBank/DDBJ databases">
        <authorList>
            <person name="Genoscope - CEA"/>
        </authorList>
    </citation>
    <scope>NUCLEOTIDE SEQUENCE</scope>
    <source>
        <strain evidence="2">LS3</strain>
    </source>
</reference>
<evidence type="ECO:0000256" key="1">
    <source>
        <dbReference type="SAM" id="MobiDB-lite"/>
    </source>
</evidence>